<dbReference type="InterPro" id="IPR051579">
    <property type="entry name" value="DDR_Transcriptional_Reg"/>
</dbReference>
<keyword evidence="3" id="KW-0539">Nucleus</keyword>
<feature type="non-terminal residue" evidence="5">
    <location>
        <position position="1"/>
    </location>
</feature>
<keyword evidence="2" id="KW-0227">DNA damage</keyword>
<dbReference type="Proteomes" id="UP000193642">
    <property type="component" value="Unassembled WGS sequence"/>
</dbReference>
<dbReference type="CDD" id="cd17744">
    <property type="entry name" value="BRCT_MDC1_rpt1"/>
    <property type="match status" value="1"/>
</dbReference>
<organism evidence="5 6">
    <name type="scientific">Rhizoclosmatium globosum</name>
    <dbReference type="NCBI Taxonomy" id="329046"/>
    <lineage>
        <taxon>Eukaryota</taxon>
        <taxon>Fungi</taxon>
        <taxon>Fungi incertae sedis</taxon>
        <taxon>Chytridiomycota</taxon>
        <taxon>Chytridiomycota incertae sedis</taxon>
        <taxon>Chytridiomycetes</taxon>
        <taxon>Chytridiales</taxon>
        <taxon>Chytriomycetaceae</taxon>
        <taxon>Rhizoclosmatium</taxon>
    </lineage>
</organism>
<dbReference type="PANTHER" id="PTHR23196:SF1">
    <property type="entry name" value="PAX-INTERACTING PROTEIN 1"/>
    <property type="match status" value="1"/>
</dbReference>
<evidence type="ECO:0000256" key="1">
    <source>
        <dbReference type="ARBA" id="ARBA00004123"/>
    </source>
</evidence>
<dbReference type="GO" id="GO:0005634">
    <property type="term" value="C:nucleus"/>
    <property type="evidence" value="ECO:0007669"/>
    <property type="project" value="UniProtKB-SubCell"/>
</dbReference>
<dbReference type="GO" id="GO:0006974">
    <property type="term" value="P:DNA damage response"/>
    <property type="evidence" value="ECO:0007669"/>
    <property type="project" value="UniProtKB-KW"/>
</dbReference>
<dbReference type="PANTHER" id="PTHR23196">
    <property type="entry name" value="PAX TRANSCRIPTION ACTIVATION DOMAIN INTERACTING PROTEIN"/>
    <property type="match status" value="1"/>
</dbReference>
<accession>A0A1Y2BRN8</accession>
<dbReference type="Pfam" id="PF16770">
    <property type="entry name" value="RTT107_BRCT_5"/>
    <property type="match status" value="1"/>
</dbReference>
<evidence type="ECO:0000256" key="2">
    <source>
        <dbReference type="ARBA" id="ARBA00022763"/>
    </source>
</evidence>
<evidence type="ECO:0000256" key="3">
    <source>
        <dbReference type="ARBA" id="ARBA00023242"/>
    </source>
</evidence>
<dbReference type="Gene3D" id="3.40.50.10190">
    <property type="entry name" value="BRCT domain"/>
    <property type="match status" value="2"/>
</dbReference>
<dbReference type="OrthoDB" id="342264at2759"/>
<evidence type="ECO:0000259" key="4">
    <source>
        <dbReference type="PROSITE" id="PS50172"/>
    </source>
</evidence>
<dbReference type="SUPFAM" id="SSF52113">
    <property type="entry name" value="BRCT domain"/>
    <property type="match status" value="1"/>
</dbReference>
<reference evidence="5 6" key="1">
    <citation type="submission" date="2016-07" db="EMBL/GenBank/DDBJ databases">
        <title>Pervasive Adenine N6-methylation of Active Genes in Fungi.</title>
        <authorList>
            <consortium name="DOE Joint Genome Institute"/>
            <person name="Mondo S.J."/>
            <person name="Dannebaum R.O."/>
            <person name="Kuo R.C."/>
            <person name="Labutti K."/>
            <person name="Haridas S."/>
            <person name="Kuo A."/>
            <person name="Salamov A."/>
            <person name="Ahrendt S.R."/>
            <person name="Lipzen A."/>
            <person name="Sullivan W."/>
            <person name="Andreopoulos W.B."/>
            <person name="Clum A."/>
            <person name="Lindquist E."/>
            <person name="Daum C."/>
            <person name="Ramamoorthy G.K."/>
            <person name="Gryganskyi A."/>
            <person name="Culley D."/>
            <person name="Magnuson J.K."/>
            <person name="James T.Y."/>
            <person name="O'Malley M.A."/>
            <person name="Stajich J.E."/>
            <person name="Spatafora J.W."/>
            <person name="Visel A."/>
            <person name="Grigoriev I.V."/>
        </authorList>
    </citation>
    <scope>NUCLEOTIDE SEQUENCE [LARGE SCALE GENOMIC DNA]</scope>
    <source>
        <strain evidence="5 6">JEL800</strain>
    </source>
</reference>
<comment type="subcellular location">
    <subcellularLocation>
        <location evidence="1">Nucleus</location>
    </subcellularLocation>
</comment>
<dbReference type="InterPro" id="IPR036420">
    <property type="entry name" value="BRCT_dom_sf"/>
</dbReference>
<dbReference type="AlphaFoldDB" id="A0A1Y2BRN8"/>
<dbReference type="InterPro" id="IPR001357">
    <property type="entry name" value="BRCT_dom"/>
</dbReference>
<proteinExistence type="predicted"/>
<protein>
    <recommendedName>
        <fullName evidence="4">BRCT domain-containing protein</fullName>
    </recommendedName>
</protein>
<dbReference type="EMBL" id="MCGO01000050">
    <property type="protein sequence ID" value="ORY37393.1"/>
    <property type="molecule type" value="Genomic_DNA"/>
</dbReference>
<dbReference type="STRING" id="329046.A0A1Y2BRN8"/>
<name>A0A1Y2BRN8_9FUNG</name>
<feature type="domain" description="BRCT" evidence="4">
    <location>
        <begin position="1"/>
        <end position="48"/>
    </location>
</feature>
<evidence type="ECO:0000313" key="6">
    <source>
        <dbReference type="Proteomes" id="UP000193642"/>
    </source>
</evidence>
<gene>
    <name evidence="5" type="ORF">BCR33DRAFT_663609</name>
</gene>
<dbReference type="PROSITE" id="PS50172">
    <property type="entry name" value="BRCT"/>
    <property type="match status" value="1"/>
</dbReference>
<sequence length="112" mass="12448">CSHLVTDKVRRTVKFLSALAAGKHIVSTKWLDHCKKEGKFVDETKFIIKDKPTESKYSFSLDASIKAAQERAFLTGFTIYTTPNVKPSRLDMKEIIAAAGGTVSACLFVVFF</sequence>
<evidence type="ECO:0000313" key="5">
    <source>
        <dbReference type="EMBL" id="ORY37393.1"/>
    </source>
</evidence>
<keyword evidence="6" id="KW-1185">Reference proteome</keyword>
<comment type="caution">
    <text evidence="5">The sequence shown here is derived from an EMBL/GenBank/DDBJ whole genome shotgun (WGS) entry which is preliminary data.</text>
</comment>